<feature type="domain" description="Homeobox" evidence="10">
    <location>
        <begin position="150"/>
        <end position="210"/>
    </location>
</feature>
<dbReference type="PROSITE" id="PS00027">
    <property type="entry name" value="HOMEOBOX_1"/>
    <property type="match status" value="1"/>
</dbReference>
<dbReference type="GO" id="GO:0003677">
    <property type="term" value="F:DNA binding"/>
    <property type="evidence" value="ECO:0007669"/>
    <property type="project" value="UniProtKB-UniRule"/>
</dbReference>
<dbReference type="OMA" id="SCTRRNM"/>
<evidence type="ECO:0000256" key="6">
    <source>
        <dbReference type="ARBA" id="ARBA00023242"/>
    </source>
</evidence>
<dbReference type="GO" id="GO:0000981">
    <property type="term" value="F:DNA-binding transcription factor activity, RNA polymerase II-specific"/>
    <property type="evidence" value="ECO:0007669"/>
    <property type="project" value="InterPro"/>
</dbReference>
<evidence type="ECO:0000256" key="9">
    <source>
        <dbReference type="SAM" id="MobiDB-lite"/>
    </source>
</evidence>
<evidence type="ECO:0000256" key="7">
    <source>
        <dbReference type="PROSITE-ProRule" id="PRU00108"/>
    </source>
</evidence>
<keyword evidence="2" id="KW-0805">Transcription regulation</keyword>
<dbReference type="InterPro" id="IPR051662">
    <property type="entry name" value="H2.0_Homeobox_NeuralPatt"/>
</dbReference>
<dbReference type="InterPro" id="IPR001356">
    <property type="entry name" value="HD"/>
</dbReference>
<evidence type="ECO:0000313" key="12">
    <source>
        <dbReference type="Proteomes" id="UP000261340"/>
    </source>
</evidence>
<keyword evidence="6 7" id="KW-0539">Nucleus</keyword>
<dbReference type="PRINTS" id="PR00024">
    <property type="entry name" value="HOMEOBOX"/>
</dbReference>
<evidence type="ECO:0000259" key="10">
    <source>
        <dbReference type="PROSITE" id="PS50071"/>
    </source>
</evidence>
<dbReference type="GO" id="GO:0005634">
    <property type="term" value="C:nucleus"/>
    <property type="evidence" value="ECO:0007669"/>
    <property type="project" value="UniProtKB-SubCell"/>
</dbReference>
<keyword evidence="5" id="KW-0804">Transcription</keyword>
<accession>A0A3Q0QXT9</accession>
<dbReference type="SMART" id="SM00389">
    <property type="entry name" value="HOX"/>
    <property type="match status" value="1"/>
</dbReference>
<evidence type="ECO:0000313" key="11">
    <source>
        <dbReference type="Ensembl" id="ENSACIP00000002922.1"/>
    </source>
</evidence>
<dbReference type="PROSITE" id="PS50071">
    <property type="entry name" value="HOMEOBOX_2"/>
    <property type="match status" value="1"/>
</dbReference>
<dbReference type="InterPro" id="IPR009057">
    <property type="entry name" value="Homeodomain-like_sf"/>
</dbReference>
<keyword evidence="4 7" id="KW-0371">Homeobox</keyword>
<dbReference type="Ensembl" id="ENSACIT00000003021.1">
    <property type="protein sequence ID" value="ENSACIP00000002922.1"/>
    <property type="gene ID" value="ENSACIG00000002336.1"/>
</dbReference>
<dbReference type="InterPro" id="IPR017970">
    <property type="entry name" value="Homeobox_CS"/>
</dbReference>
<reference evidence="11" key="2">
    <citation type="submission" date="2025-09" db="UniProtKB">
        <authorList>
            <consortium name="Ensembl"/>
        </authorList>
    </citation>
    <scope>IDENTIFICATION</scope>
</reference>
<dbReference type="PANTHER" id="PTHR24331">
    <property type="entry name" value="DBX"/>
    <property type="match status" value="1"/>
</dbReference>
<sequence>MDELLGKKNLKNWPIVPTGLFWDSFVNMAGCPPAVPGYGSSGKSFLIDNLLQSQTPSATSKWTSGHLRQIVCEYPRKTWGPEDGAFQSRTQILRQVKDVGGPHLPRSGKEIIFISVFLPSPQYLLACCGGSSPPPVFSSECFMPHHPNSRRGILRRAVFSEEQRKELERTFRRQKYISKTDRNKLAANLSLKESQVKIWFQNRRMKWRNCKEKEVHNIRSPMDELMARDNDLFCDDCRRRGGVGEWESADGGLGDREGESQPNFHHSVKSHNFLHLPL</sequence>
<evidence type="ECO:0000256" key="3">
    <source>
        <dbReference type="ARBA" id="ARBA00023125"/>
    </source>
</evidence>
<evidence type="ECO:0000256" key="8">
    <source>
        <dbReference type="RuleBase" id="RU000682"/>
    </source>
</evidence>
<dbReference type="CDD" id="cd00086">
    <property type="entry name" value="homeodomain"/>
    <property type="match status" value="1"/>
</dbReference>
<feature type="DNA-binding region" description="Homeobox" evidence="7">
    <location>
        <begin position="152"/>
        <end position="211"/>
    </location>
</feature>
<dbReference type="Pfam" id="PF00046">
    <property type="entry name" value="Homeodomain"/>
    <property type="match status" value="1"/>
</dbReference>
<evidence type="ECO:0000256" key="1">
    <source>
        <dbReference type="ARBA" id="ARBA00022473"/>
    </source>
</evidence>
<evidence type="ECO:0000256" key="2">
    <source>
        <dbReference type="ARBA" id="ARBA00023015"/>
    </source>
</evidence>
<dbReference type="STRING" id="61819.ENSACIP00000002922"/>
<dbReference type="Gene3D" id="1.10.10.60">
    <property type="entry name" value="Homeodomain-like"/>
    <property type="match status" value="1"/>
</dbReference>
<organism evidence="11 12">
    <name type="scientific">Amphilophus citrinellus</name>
    <name type="common">Midas cichlid</name>
    <name type="synonym">Cichlasoma citrinellum</name>
    <dbReference type="NCBI Taxonomy" id="61819"/>
    <lineage>
        <taxon>Eukaryota</taxon>
        <taxon>Metazoa</taxon>
        <taxon>Chordata</taxon>
        <taxon>Craniata</taxon>
        <taxon>Vertebrata</taxon>
        <taxon>Euteleostomi</taxon>
        <taxon>Actinopterygii</taxon>
        <taxon>Neopterygii</taxon>
        <taxon>Teleostei</taxon>
        <taxon>Neoteleostei</taxon>
        <taxon>Acanthomorphata</taxon>
        <taxon>Ovalentaria</taxon>
        <taxon>Cichlomorphae</taxon>
        <taxon>Cichliformes</taxon>
        <taxon>Cichlidae</taxon>
        <taxon>New World cichlids</taxon>
        <taxon>Cichlasomatinae</taxon>
        <taxon>Heroini</taxon>
        <taxon>Amphilophus</taxon>
    </lineage>
</organism>
<name>A0A3Q0QXT9_AMPCI</name>
<proteinExistence type="predicted"/>
<dbReference type="GeneTree" id="ENSGT00950000183093"/>
<dbReference type="PANTHER" id="PTHR24331:SF4">
    <property type="entry name" value="HOMEOBOX PROTEIN DBX2"/>
    <property type="match status" value="1"/>
</dbReference>
<reference evidence="11" key="1">
    <citation type="submission" date="2025-08" db="UniProtKB">
        <authorList>
            <consortium name="Ensembl"/>
        </authorList>
    </citation>
    <scope>IDENTIFICATION</scope>
</reference>
<feature type="region of interest" description="Disordered" evidence="9">
    <location>
        <begin position="246"/>
        <end position="266"/>
    </location>
</feature>
<keyword evidence="12" id="KW-1185">Reference proteome</keyword>
<dbReference type="AlphaFoldDB" id="A0A3Q0QXT9"/>
<dbReference type="InterPro" id="IPR020479">
    <property type="entry name" value="HD_metazoa"/>
</dbReference>
<dbReference type="SUPFAM" id="SSF46689">
    <property type="entry name" value="Homeodomain-like"/>
    <property type="match status" value="1"/>
</dbReference>
<protein>
    <recommendedName>
        <fullName evidence="10">Homeobox domain-containing protein</fullName>
    </recommendedName>
</protein>
<keyword evidence="3 7" id="KW-0238">DNA-binding</keyword>
<evidence type="ECO:0000256" key="4">
    <source>
        <dbReference type="ARBA" id="ARBA00023155"/>
    </source>
</evidence>
<keyword evidence="1" id="KW-0217">Developmental protein</keyword>
<evidence type="ECO:0000256" key="5">
    <source>
        <dbReference type="ARBA" id="ARBA00023163"/>
    </source>
</evidence>
<comment type="subcellular location">
    <subcellularLocation>
        <location evidence="7 8">Nucleus</location>
    </subcellularLocation>
</comment>
<dbReference type="Proteomes" id="UP000261340">
    <property type="component" value="Unplaced"/>
</dbReference>